<gene>
    <name evidence="2" type="ORF">E2493_13440</name>
</gene>
<evidence type="ECO:0000313" key="2">
    <source>
        <dbReference type="EMBL" id="TFI57732.1"/>
    </source>
</evidence>
<keyword evidence="1" id="KW-0732">Signal</keyword>
<dbReference type="InterPro" id="IPR011990">
    <property type="entry name" value="TPR-like_helical_dom_sf"/>
</dbReference>
<organism evidence="2 3">
    <name type="scientific">Sphingomonas parva</name>
    <dbReference type="NCBI Taxonomy" id="2555898"/>
    <lineage>
        <taxon>Bacteria</taxon>
        <taxon>Pseudomonadati</taxon>
        <taxon>Pseudomonadota</taxon>
        <taxon>Alphaproteobacteria</taxon>
        <taxon>Sphingomonadales</taxon>
        <taxon>Sphingomonadaceae</taxon>
        <taxon>Sphingomonas</taxon>
    </lineage>
</organism>
<dbReference type="RefSeq" id="WP_135087624.1">
    <property type="nucleotide sequence ID" value="NZ_SPDV01000026.1"/>
</dbReference>
<dbReference type="SUPFAM" id="SSF48452">
    <property type="entry name" value="TPR-like"/>
    <property type="match status" value="1"/>
</dbReference>
<evidence type="ECO:0000313" key="3">
    <source>
        <dbReference type="Proteomes" id="UP000298213"/>
    </source>
</evidence>
<reference evidence="2 3" key="1">
    <citation type="submission" date="2019-03" db="EMBL/GenBank/DDBJ databases">
        <title>Genome sequence of Sphingomonas sp. 17J27-24.</title>
        <authorList>
            <person name="Kim M."/>
            <person name="Maeng S."/>
            <person name="Sathiyaraj S."/>
        </authorList>
    </citation>
    <scope>NUCLEOTIDE SEQUENCE [LARGE SCALE GENOMIC DNA]</scope>
    <source>
        <strain evidence="2 3">17J27-24</strain>
    </source>
</reference>
<accession>A0A4Y8ZR22</accession>
<feature type="signal peptide" evidence="1">
    <location>
        <begin position="1"/>
        <end position="21"/>
    </location>
</feature>
<dbReference type="OrthoDB" id="5523615at2"/>
<protein>
    <recommendedName>
        <fullName evidence="4">DUF1570 domain-containing protein</fullName>
    </recommendedName>
</protein>
<dbReference type="Proteomes" id="UP000298213">
    <property type="component" value="Unassembled WGS sequence"/>
</dbReference>
<keyword evidence="3" id="KW-1185">Reference proteome</keyword>
<feature type="chain" id="PRO_5021405638" description="DUF1570 domain-containing protein" evidence="1">
    <location>
        <begin position="22"/>
        <end position="520"/>
    </location>
</feature>
<dbReference type="EMBL" id="SPDV01000026">
    <property type="protein sequence ID" value="TFI57732.1"/>
    <property type="molecule type" value="Genomic_DNA"/>
</dbReference>
<evidence type="ECO:0008006" key="4">
    <source>
        <dbReference type="Google" id="ProtNLM"/>
    </source>
</evidence>
<dbReference type="Gene3D" id="1.25.40.10">
    <property type="entry name" value="Tetratricopeptide repeat domain"/>
    <property type="match status" value="1"/>
</dbReference>
<evidence type="ECO:0000256" key="1">
    <source>
        <dbReference type="SAM" id="SignalP"/>
    </source>
</evidence>
<proteinExistence type="predicted"/>
<comment type="caution">
    <text evidence="2">The sequence shown here is derived from an EMBL/GenBank/DDBJ whole genome shotgun (WGS) entry which is preliminary data.</text>
</comment>
<dbReference type="AlphaFoldDB" id="A0A4Y8ZR22"/>
<name>A0A4Y8ZR22_9SPHN</name>
<sequence length="520" mass="56606">MIKKTLLAFALAASALSPASAAWRQATSKHFLIYSDQSEADLRALADRLERYDSAMRVDRGVQDPDKGQAGRVRLFVVEDIDEVQKIFGDNSTKVAGFYIPRAGGSFALMPRRIVASTEREMDAEHVLRHEYAHAFMFENWASLALPRWLGEGFAEFSAGARVNKDGSVDFGMPARHRIYGLAYHQGFTLNDLLEPPSKMSPEDGDAFYGKSWLLTHMLTFDKDREGQLGKYLSELNSGKSGMDAAKAAFGDLKKLDVDMRAYLKQSRFQGKTIPAGLVKPGSIEVRPLTAAEAAIIPIVIRSKRGVTEESAKKLVLDARKAAAPFPNDKAAQVMLAEAEFDAKNYAEAEAAADRAIAADPQFVDAILYKGMARMEKAKAEKSSDPTVWREVRRLFSSANRADPSNPLPLVLFYDSFEAAGAKPTDNAVAGLFAAFEAAPQDIDVRLKAGRQYLASGNAAGAKLALGPVAYHPHGGELAEMASAILKTLADKGAPAALSEFDRLKKEAEDKEKEAAKKKA</sequence>